<organism evidence="3 4">
    <name type="scientific">Listeria floridensis FSL S10-1187</name>
    <dbReference type="NCBI Taxonomy" id="1265817"/>
    <lineage>
        <taxon>Bacteria</taxon>
        <taxon>Bacillati</taxon>
        <taxon>Bacillota</taxon>
        <taxon>Bacilli</taxon>
        <taxon>Bacillales</taxon>
        <taxon>Listeriaceae</taxon>
        <taxon>Listeria</taxon>
    </lineage>
</organism>
<dbReference type="SMART" id="SM00267">
    <property type="entry name" value="GGDEF"/>
    <property type="match status" value="1"/>
</dbReference>
<name>A0ABN0RGK2_9LIST</name>
<feature type="transmembrane region" description="Helical" evidence="1">
    <location>
        <begin position="46"/>
        <end position="64"/>
    </location>
</feature>
<dbReference type="PROSITE" id="PS50887">
    <property type="entry name" value="GGDEF"/>
    <property type="match status" value="1"/>
</dbReference>
<dbReference type="SUPFAM" id="SSF55073">
    <property type="entry name" value="Nucleotide cyclase"/>
    <property type="match status" value="1"/>
</dbReference>
<protein>
    <submittedName>
        <fullName evidence="3">Diguanylate cyclase</fullName>
    </submittedName>
</protein>
<feature type="transmembrane region" description="Helical" evidence="1">
    <location>
        <begin position="84"/>
        <end position="107"/>
    </location>
</feature>
<sequence length="385" mass="43937">MNFSHADPYVDSVASFLAVLFIHGLLFRLIRERKPNWIEIPRKRHILALCVGLYYGLWGVFFIYRGEITHNAVIYINLRMNILLVTSVFFGRIAVSTSFIVIVIGRLIIGNSYLSDIRYIMILAAFYTICMIVAHFKISALKKYFFIIICALPALSLYYFTNFNTHRVLSAKEGIFYAWTFFFSSVVIFFAASYIRQSNEALVELKDTATNDQLTRLKNARYFDNRYARAFDRAVLLKENLSLLLLDIDHFKTINDEYGHQAGNLVLAEFGMLLRNHTLPSGAVIARVGGEEFAVLLPGVSDKKAEQIAESLCREVYQSVFPHQPKKHSVSVSIGVSSLYHARKQLFATKENLYETADLLLYQSKEKGRNQVSAGQLLEKGNFDD</sequence>
<dbReference type="PANTHER" id="PTHR45138:SF9">
    <property type="entry name" value="DIGUANYLATE CYCLASE DGCM-RELATED"/>
    <property type="match status" value="1"/>
</dbReference>
<dbReference type="InterPro" id="IPR043128">
    <property type="entry name" value="Rev_trsase/Diguanyl_cyclase"/>
</dbReference>
<reference evidence="3 4" key="1">
    <citation type="journal article" date="2014" name="Int. J. Syst. Evol. Microbiol.">
        <title>Listeria floridensis sp. nov., Listeria aquatica sp. nov., Listeria cornellensis sp. nov., Listeria riparia sp. nov. and Listeria grandensis sp. nov., from agricultural and natural environments.</title>
        <authorList>
            <person name="den Bakker H.C."/>
            <person name="Warchocki S."/>
            <person name="Wright E.M."/>
            <person name="Allred A.F."/>
            <person name="Ahlstrom C."/>
            <person name="Manuel C.S."/>
            <person name="Stasiewicz M.J."/>
            <person name="Burrell A."/>
            <person name="Roof S."/>
            <person name="Strawn L."/>
            <person name="Fortes E.D."/>
            <person name="Nightingale K.K."/>
            <person name="Kephart D."/>
            <person name="Wiedmann M."/>
        </authorList>
    </citation>
    <scope>NUCLEOTIDE SEQUENCE [LARGE SCALE GENOMIC DNA]</scope>
    <source>
        <strain evidence="3 4">FSL S10-1187</strain>
    </source>
</reference>
<dbReference type="InterPro" id="IPR029787">
    <property type="entry name" value="Nucleotide_cyclase"/>
</dbReference>
<accession>A0ABN0RGK2</accession>
<comment type="caution">
    <text evidence="3">The sequence shown here is derived from an EMBL/GenBank/DDBJ whole genome shotgun (WGS) entry which is preliminary data.</text>
</comment>
<dbReference type="RefSeq" id="WP_036096674.1">
    <property type="nucleotide sequence ID" value="NZ_AODF01000008.1"/>
</dbReference>
<keyword evidence="1" id="KW-0472">Membrane</keyword>
<keyword evidence="1" id="KW-0812">Transmembrane</keyword>
<feature type="transmembrane region" description="Helical" evidence="1">
    <location>
        <begin position="144"/>
        <end position="163"/>
    </location>
</feature>
<dbReference type="NCBIfam" id="TIGR00254">
    <property type="entry name" value="GGDEF"/>
    <property type="match status" value="1"/>
</dbReference>
<feature type="transmembrane region" description="Helical" evidence="1">
    <location>
        <begin position="12"/>
        <end position="30"/>
    </location>
</feature>
<dbReference type="InterPro" id="IPR050469">
    <property type="entry name" value="Diguanylate_Cyclase"/>
</dbReference>
<keyword evidence="1" id="KW-1133">Transmembrane helix</keyword>
<dbReference type="CDD" id="cd01949">
    <property type="entry name" value="GGDEF"/>
    <property type="match status" value="1"/>
</dbReference>
<dbReference type="Gene3D" id="3.30.70.270">
    <property type="match status" value="1"/>
</dbReference>
<evidence type="ECO:0000313" key="3">
    <source>
        <dbReference type="EMBL" id="EUJ32944.1"/>
    </source>
</evidence>
<dbReference type="Proteomes" id="UP000019249">
    <property type="component" value="Unassembled WGS sequence"/>
</dbReference>
<feature type="transmembrane region" description="Helical" evidence="1">
    <location>
        <begin position="119"/>
        <end position="138"/>
    </location>
</feature>
<dbReference type="Pfam" id="PF00990">
    <property type="entry name" value="GGDEF"/>
    <property type="match status" value="1"/>
</dbReference>
<proteinExistence type="predicted"/>
<feature type="transmembrane region" description="Helical" evidence="1">
    <location>
        <begin position="175"/>
        <end position="195"/>
    </location>
</feature>
<keyword evidence="4" id="KW-1185">Reference proteome</keyword>
<gene>
    <name evidence="3" type="ORF">MFLO_04985</name>
</gene>
<feature type="domain" description="GGDEF" evidence="2">
    <location>
        <begin position="239"/>
        <end position="377"/>
    </location>
</feature>
<evidence type="ECO:0000256" key="1">
    <source>
        <dbReference type="SAM" id="Phobius"/>
    </source>
</evidence>
<dbReference type="EMBL" id="AODF01000008">
    <property type="protein sequence ID" value="EUJ32944.1"/>
    <property type="molecule type" value="Genomic_DNA"/>
</dbReference>
<evidence type="ECO:0000313" key="4">
    <source>
        <dbReference type="Proteomes" id="UP000019249"/>
    </source>
</evidence>
<evidence type="ECO:0000259" key="2">
    <source>
        <dbReference type="PROSITE" id="PS50887"/>
    </source>
</evidence>
<dbReference type="InterPro" id="IPR000160">
    <property type="entry name" value="GGDEF_dom"/>
</dbReference>
<dbReference type="PANTHER" id="PTHR45138">
    <property type="entry name" value="REGULATORY COMPONENTS OF SENSORY TRANSDUCTION SYSTEM"/>
    <property type="match status" value="1"/>
</dbReference>